<dbReference type="AlphaFoldDB" id="A0A1F8BAF5"/>
<reference evidence="1 2" key="1">
    <citation type="journal article" date="2016" name="Nat. Commun.">
        <title>Thousands of microbial genomes shed light on interconnected biogeochemical processes in an aquifer system.</title>
        <authorList>
            <person name="Anantharaman K."/>
            <person name="Brown C.T."/>
            <person name="Hug L.A."/>
            <person name="Sharon I."/>
            <person name="Castelle C.J."/>
            <person name="Probst A.J."/>
            <person name="Thomas B.C."/>
            <person name="Singh A."/>
            <person name="Wilkins M.J."/>
            <person name="Karaoz U."/>
            <person name="Brodie E.L."/>
            <person name="Williams K.H."/>
            <person name="Hubbard S.S."/>
            <person name="Banfield J.F."/>
        </authorList>
    </citation>
    <scope>NUCLEOTIDE SEQUENCE [LARGE SCALE GENOMIC DNA]</scope>
</reference>
<protein>
    <submittedName>
        <fullName evidence="1">Uncharacterized protein</fullName>
    </submittedName>
</protein>
<evidence type="ECO:0000313" key="1">
    <source>
        <dbReference type="EMBL" id="OGM61006.1"/>
    </source>
</evidence>
<evidence type="ECO:0000313" key="2">
    <source>
        <dbReference type="Proteomes" id="UP000179018"/>
    </source>
</evidence>
<name>A0A1F8BAF5_9BACT</name>
<sequence length="61" mass="6707">MPLHAIEGGMQLKADIPRMRDALKQVRSILKEELNDNQLAQDDIGQAMNAFGVEPPSSSTE</sequence>
<dbReference type="STRING" id="1802516.A3A75_01985"/>
<dbReference type="EMBL" id="MGHC01000002">
    <property type="protein sequence ID" value="OGM61006.1"/>
    <property type="molecule type" value="Genomic_DNA"/>
</dbReference>
<proteinExistence type="predicted"/>
<dbReference type="Proteomes" id="UP000179018">
    <property type="component" value="Unassembled WGS sequence"/>
</dbReference>
<gene>
    <name evidence="1" type="ORF">A3A75_01985</name>
</gene>
<organism evidence="1 2">
    <name type="scientific">Candidatus Woesebacteria bacterium RIFCSPLOWO2_01_FULL_39_10</name>
    <dbReference type="NCBI Taxonomy" id="1802516"/>
    <lineage>
        <taxon>Bacteria</taxon>
        <taxon>Candidatus Woeseibacteriota</taxon>
    </lineage>
</organism>
<comment type="caution">
    <text evidence="1">The sequence shown here is derived from an EMBL/GenBank/DDBJ whole genome shotgun (WGS) entry which is preliminary data.</text>
</comment>
<accession>A0A1F8BAF5</accession>